<reference evidence="1" key="1">
    <citation type="submission" date="2021-01" db="EMBL/GenBank/DDBJ databases">
        <title>Fulvivirga kasyanovii gen. nov., sp nov., a novel member of the phylum Bacteroidetes isolated from seawater in a mussel farm.</title>
        <authorList>
            <person name="Zhao L.-H."/>
            <person name="Wang Z.-J."/>
        </authorList>
    </citation>
    <scope>NUCLEOTIDE SEQUENCE</scope>
    <source>
        <strain evidence="1">2943</strain>
    </source>
</reference>
<dbReference type="Proteomes" id="UP000659388">
    <property type="component" value="Unassembled WGS sequence"/>
</dbReference>
<sequence>MKPFKNHPSRLPNKVLVTLFTLVLSVSIFSCGSDDDPDDPHILKPEDKIDLKEAFLTDFPIKEVDYVDIDLKQPTLVNGVQTNAGEITLLLPYTYKSDELTLESVNIDLEKFNVFPSVGAVMKFSEIDYVSYEIASRKDGNVKITYHVKIAYEQKPAPEQLFIRSFDFSADENTVAASKLKTIKSPKYTEDSLLFVVFPAAVDFSDLTPSLQYSGTQIKYKVGNSDYIDYTANNSIDFNTPIMYTLKLKMPHLLNL</sequence>
<gene>
    <name evidence="1" type="ORF">JL102_22565</name>
</gene>
<dbReference type="EMBL" id="JAESIY010000020">
    <property type="protein sequence ID" value="MBL3658947.1"/>
    <property type="molecule type" value="Genomic_DNA"/>
</dbReference>
<accession>A0A937K3G3</accession>
<keyword evidence="2" id="KW-1185">Reference proteome</keyword>
<dbReference type="RefSeq" id="WP_202246741.1">
    <property type="nucleotide sequence ID" value="NZ_JAESIY010000020.1"/>
</dbReference>
<organism evidence="1 2">
    <name type="scientific">Fulvivirga sediminis</name>
    <dbReference type="NCBI Taxonomy" id="2803949"/>
    <lineage>
        <taxon>Bacteria</taxon>
        <taxon>Pseudomonadati</taxon>
        <taxon>Bacteroidota</taxon>
        <taxon>Cytophagia</taxon>
        <taxon>Cytophagales</taxon>
        <taxon>Fulvivirgaceae</taxon>
        <taxon>Fulvivirga</taxon>
    </lineage>
</organism>
<dbReference type="PROSITE" id="PS51257">
    <property type="entry name" value="PROKAR_LIPOPROTEIN"/>
    <property type="match status" value="1"/>
</dbReference>
<proteinExistence type="predicted"/>
<dbReference type="AlphaFoldDB" id="A0A937K3G3"/>
<name>A0A937K3G3_9BACT</name>
<comment type="caution">
    <text evidence="1">The sequence shown here is derived from an EMBL/GenBank/DDBJ whole genome shotgun (WGS) entry which is preliminary data.</text>
</comment>
<evidence type="ECO:0000313" key="1">
    <source>
        <dbReference type="EMBL" id="MBL3658947.1"/>
    </source>
</evidence>
<evidence type="ECO:0000313" key="2">
    <source>
        <dbReference type="Proteomes" id="UP000659388"/>
    </source>
</evidence>
<protein>
    <submittedName>
        <fullName evidence="1">Uncharacterized protein</fullName>
    </submittedName>
</protein>